<feature type="domain" description="S1 motif" evidence="4">
    <location>
        <begin position="71"/>
        <end position="150"/>
    </location>
</feature>
<protein>
    <recommendedName>
        <fullName evidence="4">S1 motif domain-containing protein</fullName>
    </recommendedName>
</protein>
<dbReference type="FunFam" id="2.40.50.140:FF:000198">
    <property type="entry name" value="Exosome complex component CSL4"/>
    <property type="match status" value="1"/>
</dbReference>
<dbReference type="GO" id="GO:0005730">
    <property type="term" value="C:nucleolus"/>
    <property type="evidence" value="ECO:0007669"/>
    <property type="project" value="UniProtKB-SubCell"/>
</dbReference>
<keyword evidence="2" id="KW-0963">Cytoplasm</keyword>
<reference evidence="5" key="1">
    <citation type="submission" date="2021-01" db="EMBL/GenBank/DDBJ databases">
        <authorList>
            <person name="Corre E."/>
            <person name="Pelletier E."/>
            <person name="Niang G."/>
            <person name="Scheremetjew M."/>
            <person name="Finn R."/>
            <person name="Kale V."/>
            <person name="Holt S."/>
            <person name="Cochrane G."/>
            <person name="Meng A."/>
            <person name="Brown T."/>
            <person name="Cohen L."/>
        </authorList>
    </citation>
    <scope>NUCLEOTIDE SEQUENCE</scope>
    <source>
        <strain evidence="5">BC52</strain>
    </source>
</reference>
<evidence type="ECO:0000256" key="2">
    <source>
        <dbReference type="ARBA" id="ARBA00022490"/>
    </source>
</evidence>
<proteinExistence type="predicted"/>
<dbReference type="EMBL" id="HBHC01000668">
    <property type="protein sequence ID" value="CAD9650272.1"/>
    <property type="molecule type" value="Transcribed_RNA"/>
</dbReference>
<dbReference type="Gene3D" id="2.40.50.140">
    <property type="entry name" value="Nucleic acid-binding proteins"/>
    <property type="match status" value="1"/>
</dbReference>
<dbReference type="InterPro" id="IPR039771">
    <property type="entry name" value="Csl4"/>
</dbReference>
<accession>A0A7S2VUI8</accession>
<dbReference type="SUPFAM" id="SSF110324">
    <property type="entry name" value="Ribosomal L27 protein-like"/>
    <property type="match status" value="1"/>
</dbReference>
<evidence type="ECO:0000256" key="3">
    <source>
        <dbReference type="ARBA" id="ARBA00022835"/>
    </source>
</evidence>
<dbReference type="PANTHER" id="PTHR12686:SF8">
    <property type="entry name" value="EXOSOME COMPLEX COMPONENT CSL4"/>
    <property type="match status" value="1"/>
</dbReference>
<organism evidence="5">
    <name type="scientific">Norrisiella sphaerica</name>
    <dbReference type="NCBI Taxonomy" id="552664"/>
    <lineage>
        <taxon>Eukaryota</taxon>
        <taxon>Sar</taxon>
        <taxon>Rhizaria</taxon>
        <taxon>Cercozoa</taxon>
        <taxon>Chlorarachniophyceae</taxon>
        <taxon>Norrisiella</taxon>
    </lineage>
</organism>
<dbReference type="Pfam" id="PF10447">
    <property type="entry name" value="EXOSC1"/>
    <property type="match status" value="1"/>
</dbReference>
<dbReference type="PROSITE" id="PS50126">
    <property type="entry name" value="S1"/>
    <property type="match status" value="1"/>
</dbReference>
<dbReference type="InterPro" id="IPR003029">
    <property type="entry name" value="S1_domain"/>
</dbReference>
<gene>
    <name evidence="5" type="ORF">NSPH01132_LOCUS369</name>
</gene>
<dbReference type="GO" id="GO:0005737">
    <property type="term" value="C:cytoplasm"/>
    <property type="evidence" value="ECO:0007669"/>
    <property type="project" value="TreeGrafter"/>
</dbReference>
<sequence>MKSCSSEMEIAVPGDRLGNAKEIKSGLGTYTIGGIVYASVVGQKAVSTLEDGTLKVDVVREKRATVLPGVGDLVTARVTKINARYAMLEILFTEGQILRDSFPGMIRARDVRAFDVDTVQIYDSFRPGDIVRAEVLSLGDSKSYYLSTAKNELGVIGANSSAGHSMVPISWNQMQCPVTKRKEMRKVAKISK</sequence>
<keyword evidence="3" id="KW-0271">Exosome</keyword>
<dbReference type="Pfam" id="PF14382">
    <property type="entry name" value="ECR1_N"/>
    <property type="match status" value="1"/>
</dbReference>
<dbReference type="PANTHER" id="PTHR12686">
    <property type="entry name" value="3'-5' EXORIBONUCLEASE CSL4-RELATED"/>
    <property type="match status" value="1"/>
</dbReference>
<dbReference type="GO" id="GO:0000176">
    <property type="term" value="C:nuclear exosome (RNase complex)"/>
    <property type="evidence" value="ECO:0007669"/>
    <property type="project" value="TreeGrafter"/>
</dbReference>
<evidence type="ECO:0000256" key="1">
    <source>
        <dbReference type="ARBA" id="ARBA00004604"/>
    </source>
</evidence>
<evidence type="ECO:0000259" key="4">
    <source>
        <dbReference type="PROSITE" id="PS50126"/>
    </source>
</evidence>
<dbReference type="GO" id="GO:0006396">
    <property type="term" value="P:RNA processing"/>
    <property type="evidence" value="ECO:0007669"/>
    <property type="project" value="InterPro"/>
</dbReference>
<dbReference type="GO" id="GO:0003723">
    <property type="term" value="F:RNA binding"/>
    <property type="evidence" value="ECO:0007669"/>
    <property type="project" value="InterPro"/>
</dbReference>
<dbReference type="InterPro" id="IPR025721">
    <property type="entry name" value="Exosome_cplx_N_dom"/>
</dbReference>
<evidence type="ECO:0000313" key="5">
    <source>
        <dbReference type="EMBL" id="CAD9650272.1"/>
    </source>
</evidence>
<dbReference type="InterPro" id="IPR019495">
    <property type="entry name" value="EXOSC1_C"/>
</dbReference>
<dbReference type="Gene3D" id="2.40.50.100">
    <property type="match status" value="1"/>
</dbReference>
<dbReference type="NCBIfam" id="NF034126">
    <property type="entry name" value="PRK09521.1"/>
    <property type="match status" value="1"/>
</dbReference>
<dbReference type="AlphaFoldDB" id="A0A7S2VUI8"/>
<dbReference type="SUPFAM" id="SSF50249">
    <property type="entry name" value="Nucleic acid-binding proteins"/>
    <property type="match status" value="1"/>
</dbReference>
<name>A0A7S2VUI8_9EUKA</name>
<dbReference type="InterPro" id="IPR012340">
    <property type="entry name" value="NA-bd_OB-fold"/>
</dbReference>
<comment type="subcellular location">
    <subcellularLocation>
        <location evidence="1">Nucleus</location>
        <location evidence="1">Nucleolus</location>
    </subcellularLocation>
</comment>